<dbReference type="Proteomes" id="UP000678499">
    <property type="component" value="Unassembled WGS sequence"/>
</dbReference>
<evidence type="ECO:0000256" key="1">
    <source>
        <dbReference type="SAM" id="MobiDB-lite"/>
    </source>
</evidence>
<dbReference type="EMBL" id="OA884601">
    <property type="protein sequence ID" value="CAD7281017.1"/>
    <property type="molecule type" value="Genomic_DNA"/>
</dbReference>
<feature type="region of interest" description="Disordered" evidence="1">
    <location>
        <begin position="1"/>
        <end position="26"/>
    </location>
</feature>
<accession>A0A7R9BUS5</accession>
<keyword evidence="3" id="KW-1185">Reference proteome</keyword>
<proteinExistence type="predicted"/>
<evidence type="ECO:0000313" key="2">
    <source>
        <dbReference type="EMBL" id="CAD7281017.1"/>
    </source>
</evidence>
<name>A0A7R9BUS5_9CRUS</name>
<evidence type="ECO:0000313" key="3">
    <source>
        <dbReference type="Proteomes" id="UP000678499"/>
    </source>
</evidence>
<dbReference type="AlphaFoldDB" id="A0A7R9BUS5"/>
<reference evidence="2" key="1">
    <citation type="submission" date="2020-11" db="EMBL/GenBank/DDBJ databases">
        <authorList>
            <person name="Tran Van P."/>
        </authorList>
    </citation>
    <scope>NUCLEOTIDE SEQUENCE</scope>
</reference>
<sequence>MNQTAMEAEQDSTVSSDFSPDYSDSEIPTREQMAYARRSMNDPVRVIYMLDADKKLYSRYKLNVLKLLGFLSTAFKNKRLGIKIGCTSYSRTNFQQ</sequence>
<dbReference type="EMBL" id="CAJPEX010002564">
    <property type="protein sequence ID" value="CAG0921169.1"/>
    <property type="molecule type" value="Genomic_DNA"/>
</dbReference>
<feature type="compositionally biased region" description="Polar residues" evidence="1">
    <location>
        <begin position="1"/>
        <end position="18"/>
    </location>
</feature>
<gene>
    <name evidence="2" type="ORF">NMOB1V02_LOCUS8672</name>
</gene>
<organism evidence="2">
    <name type="scientific">Notodromas monacha</name>
    <dbReference type="NCBI Taxonomy" id="399045"/>
    <lineage>
        <taxon>Eukaryota</taxon>
        <taxon>Metazoa</taxon>
        <taxon>Ecdysozoa</taxon>
        <taxon>Arthropoda</taxon>
        <taxon>Crustacea</taxon>
        <taxon>Oligostraca</taxon>
        <taxon>Ostracoda</taxon>
        <taxon>Podocopa</taxon>
        <taxon>Podocopida</taxon>
        <taxon>Cypridocopina</taxon>
        <taxon>Cypridoidea</taxon>
        <taxon>Cyprididae</taxon>
        <taxon>Notodromas</taxon>
    </lineage>
</organism>
<protein>
    <submittedName>
        <fullName evidence="2">Uncharacterized protein</fullName>
    </submittedName>
</protein>